<dbReference type="EMBL" id="NKJJ02000011">
    <property type="protein sequence ID" value="TPR05659.1"/>
    <property type="molecule type" value="Genomic_DNA"/>
</dbReference>
<name>A0A505I437_ASPNG</name>
<evidence type="ECO:0000259" key="1">
    <source>
        <dbReference type="Pfam" id="PF01636"/>
    </source>
</evidence>
<comment type="caution">
    <text evidence="2">The sequence shown here is derived from an EMBL/GenBank/DDBJ whole genome shotgun (WGS) entry which is preliminary data.</text>
</comment>
<gene>
    <name evidence="2" type="ORF">CAN33_0010565</name>
</gene>
<accession>A0A505I437</accession>
<dbReference type="VEuPathDB" id="FungiDB:ATCC64974_24860"/>
<protein>
    <recommendedName>
        <fullName evidence="1">Aminoglycoside phosphotransferase domain-containing protein</fullName>
    </recommendedName>
</protein>
<sequence>MAGLTIPPSPPSSTTGASRLEARAKEIVEKIFGIAVDGVERAPILDYNANTISYEVYFLQTMWSLRDAPKQHGVVRMPSGSRQLVIQFKIPQGNMDQGRWAENKVAAMYTARTILYNTLYLHTVPEVYAWSDGSDDEYNNAWIIHSSHPPGDAPLKQSFYEMSAEHQSEILGQIATIHKLFQSYDHMVVCQGYGGFRFSEEGYVRSGEALMTGVGGPFPNLGSYLTEMLRRDLRRAEERQDIEGWRKSPELRSRLEEFVEQSVKDIVAEIPEYRPTFTLNRIELGNFLVSQRPDQSPIISYILNWNYASLGHPLEEFIYSYNSLHGALLFPMDSDSLVMSRCILEGFPDGDVEIDLRDLDNYAYYDDGMSAQSQYNLARNLYEALQIAEVDRPQDIEGAKKLVVFLGFCAAVGGRGLYRDDPASNADPDEVYQDKAKQVEEYMKLLGYWP</sequence>
<feature type="domain" description="Aminoglycoside phosphotransferase" evidence="1">
    <location>
        <begin position="99"/>
        <end position="323"/>
    </location>
</feature>
<dbReference type="InterPro" id="IPR002575">
    <property type="entry name" value="Aminoglycoside_PTrfase"/>
</dbReference>
<reference evidence="3" key="1">
    <citation type="submission" date="2018-10" db="EMBL/GenBank/DDBJ databases">
        <title>FDA dAtabase for Regulatory Grade micrObial Sequences (FDA-ARGOS): Supporting development and validation of Infectious Disease Dx tests.</title>
        <authorList>
            <person name="Kerrigan L."/>
            <person name="Tallon L."/>
            <person name="Sadzewicz L."/>
            <person name="Sengamalay N."/>
            <person name="Ott S."/>
            <person name="Godinez A."/>
            <person name="Nagaraj S."/>
            <person name="Vavikolanu K."/>
            <person name="Nadendla S."/>
            <person name="George J."/>
            <person name="Sichtig H."/>
        </authorList>
    </citation>
    <scope>NUCLEOTIDE SEQUENCE [LARGE SCALE GENOMIC DNA]</scope>
    <source>
        <strain evidence="3">FDAARGOS_311</strain>
    </source>
</reference>
<dbReference type="Pfam" id="PF01636">
    <property type="entry name" value="APH"/>
    <property type="match status" value="1"/>
</dbReference>
<dbReference type="VEuPathDB" id="FungiDB:ASPNIDRAFT2_1081526"/>
<dbReference type="Proteomes" id="UP000197666">
    <property type="component" value="Unassembled WGS sequence"/>
</dbReference>
<dbReference type="VEuPathDB" id="FungiDB:An13g01620"/>
<dbReference type="VEuPathDB" id="FungiDB:M747DRAFT_358097"/>
<proteinExistence type="predicted"/>
<dbReference type="AlphaFoldDB" id="A0A505I437"/>
<evidence type="ECO:0000313" key="2">
    <source>
        <dbReference type="EMBL" id="TPR05659.1"/>
    </source>
</evidence>
<organism evidence="2 3">
    <name type="scientific">Aspergillus niger</name>
    <dbReference type="NCBI Taxonomy" id="5061"/>
    <lineage>
        <taxon>Eukaryota</taxon>
        <taxon>Fungi</taxon>
        <taxon>Dikarya</taxon>
        <taxon>Ascomycota</taxon>
        <taxon>Pezizomycotina</taxon>
        <taxon>Eurotiomycetes</taxon>
        <taxon>Eurotiomycetidae</taxon>
        <taxon>Eurotiales</taxon>
        <taxon>Aspergillaceae</taxon>
        <taxon>Aspergillus</taxon>
        <taxon>Aspergillus subgen. Circumdati</taxon>
    </lineage>
</organism>
<evidence type="ECO:0000313" key="3">
    <source>
        <dbReference type="Proteomes" id="UP000197666"/>
    </source>
</evidence>